<evidence type="ECO:0000256" key="1">
    <source>
        <dbReference type="SAM" id="MobiDB-lite"/>
    </source>
</evidence>
<reference evidence="2 3" key="1">
    <citation type="journal article" date="2020" name="BMC Genomics">
        <title>Intraspecific diversification of the crop wild relative Brassica cretica Lam. using demographic model selection.</title>
        <authorList>
            <person name="Kioukis A."/>
            <person name="Michalopoulou V.A."/>
            <person name="Briers L."/>
            <person name="Pirintsos S."/>
            <person name="Studholme D.J."/>
            <person name="Pavlidis P."/>
            <person name="Sarris P.F."/>
        </authorList>
    </citation>
    <scope>NUCLEOTIDE SEQUENCE [LARGE SCALE GENOMIC DNA]</scope>
    <source>
        <strain evidence="3">cv. PFS-1207/04</strain>
    </source>
</reference>
<protein>
    <submittedName>
        <fullName evidence="2">Uncharacterized protein</fullName>
    </submittedName>
</protein>
<dbReference type="Proteomes" id="UP000266723">
    <property type="component" value="Unassembled WGS sequence"/>
</dbReference>
<feature type="compositionally biased region" description="Basic and acidic residues" evidence="1">
    <location>
        <begin position="20"/>
        <end position="33"/>
    </location>
</feature>
<feature type="region of interest" description="Disordered" evidence="1">
    <location>
        <begin position="1"/>
        <end position="34"/>
    </location>
</feature>
<proteinExistence type="predicted"/>
<evidence type="ECO:0000313" key="2">
    <source>
        <dbReference type="EMBL" id="KAF3567511.1"/>
    </source>
</evidence>
<organism evidence="2 3">
    <name type="scientific">Brassica cretica</name>
    <name type="common">Mustard</name>
    <dbReference type="NCBI Taxonomy" id="69181"/>
    <lineage>
        <taxon>Eukaryota</taxon>
        <taxon>Viridiplantae</taxon>
        <taxon>Streptophyta</taxon>
        <taxon>Embryophyta</taxon>
        <taxon>Tracheophyta</taxon>
        <taxon>Spermatophyta</taxon>
        <taxon>Magnoliopsida</taxon>
        <taxon>eudicotyledons</taxon>
        <taxon>Gunneridae</taxon>
        <taxon>Pentapetalae</taxon>
        <taxon>rosids</taxon>
        <taxon>malvids</taxon>
        <taxon>Brassicales</taxon>
        <taxon>Brassicaceae</taxon>
        <taxon>Brassiceae</taxon>
        <taxon>Brassica</taxon>
    </lineage>
</organism>
<keyword evidence="3" id="KW-1185">Reference proteome</keyword>
<gene>
    <name evidence="2" type="ORF">DY000_02016163</name>
</gene>
<name>A0ABQ7D6T4_BRACR</name>
<feature type="compositionally biased region" description="Basic and acidic residues" evidence="1">
    <location>
        <begin position="1"/>
        <end position="11"/>
    </location>
</feature>
<dbReference type="EMBL" id="QGKV02000759">
    <property type="protein sequence ID" value="KAF3567511.1"/>
    <property type="molecule type" value="Genomic_DNA"/>
</dbReference>
<accession>A0ABQ7D6T4</accession>
<evidence type="ECO:0000313" key="3">
    <source>
        <dbReference type="Proteomes" id="UP000266723"/>
    </source>
</evidence>
<sequence>MNQETSEKSLENIDLNFPDHLPDRQTEEKRSTETKALSLETSLGVGAVFVCDQPGRESILVNQIVSDPSEPGGYGQRTYMTTF</sequence>
<comment type="caution">
    <text evidence="2">The sequence shown here is derived from an EMBL/GenBank/DDBJ whole genome shotgun (WGS) entry which is preliminary data.</text>
</comment>